<evidence type="ECO:0000256" key="8">
    <source>
        <dbReference type="ARBA" id="ARBA00023034"/>
    </source>
</evidence>
<keyword evidence="5" id="KW-0812">Transmembrane</keyword>
<dbReference type="InterPro" id="IPR022751">
    <property type="entry name" value="Alpha_mannosyltransferase"/>
</dbReference>
<keyword evidence="13" id="KW-1185">Reference proteome</keyword>
<dbReference type="GO" id="GO:0016757">
    <property type="term" value="F:glycosyltransferase activity"/>
    <property type="evidence" value="ECO:0007669"/>
    <property type="project" value="UniProtKB-KW"/>
</dbReference>
<keyword evidence="9" id="KW-0472">Membrane</keyword>
<name>A0ABQ7FV01_DUNSA</name>
<feature type="region of interest" description="Disordered" evidence="11">
    <location>
        <begin position="383"/>
        <end position="403"/>
    </location>
</feature>
<reference evidence="12" key="1">
    <citation type="submission" date="2017-08" db="EMBL/GenBank/DDBJ databases">
        <authorList>
            <person name="Polle J.E."/>
            <person name="Barry K."/>
            <person name="Cushman J."/>
            <person name="Schmutz J."/>
            <person name="Tran D."/>
            <person name="Hathwaick L.T."/>
            <person name="Yim W.C."/>
            <person name="Jenkins J."/>
            <person name="Mckie-Krisberg Z.M."/>
            <person name="Prochnik S."/>
            <person name="Lindquist E."/>
            <person name="Dockter R.B."/>
            <person name="Adam C."/>
            <person name="Molina H."/>
            <person name="Bunkerborg J."/>
            <person name="Jin E."/>
            <person name="Buchheim M."/>
            <person name="Magnuson J."/>
        </authorList>
    </citation>
    <scope>NUCLEOTIDE SEQUENCE</scope>
    <source>
        <strain evidence="12">CCAP 19/18</strain>
    </source>
</reference>
<evidence type="ECO:0000256" key="7">
    <source>
        <dbReference type="ARBA" id="ARBA00022989"/>
    </source>
</evidence>
<evidence type="ECO:0000313" key="13">
    <source>
        <dbReference type="Proteomes" id="UP000815325"/>
    </source>
</evidence>
<dbReference type="SUPFAM" id="SSF53448">
    <property type="entry name" value="Nucleotide-diphospho-sugar transferases"/>
    <property type="match status" value="1"/>
</dbReference>
<keyword evidence="4" id="KW-0808">Transferase</keyword>
<comment type="caution">
    <text evidence="12">The sequence shown here is derived from an EMBL/GenBank/DDBJ whole genome shotgun (WGS) entry which is preliminary data.</text>
</comment>
<evidence type="ECO:0000256" key="5">
    <source>
        <dbReference type="ARBA" id="ARBA00022692"/>
    </source>
</evidence>
<evidence type="ECO:0000313" key="12">
    <source>
        <dbReference type="EMBL" id="KAF5825971.1"/>
    </source>
</evidence>
<evidence type="ECO:0000256" key="2">
    <source>
        <dbReference type="ARBA" id="ARBA00004606"/>
    </source>
</evidence>
<evidence type="ECO:0000256" key="11">
    <source>
        <dbReference type="SAM" id="MobiDB-lite"/>
    </source>
</evidence>
<dbReference type="Pfam" id="PF11051">
    <property type="entry name" value="Mannosyl_trans3"/>
    <property type="match status" value="1"/>
</dbReference>
<proteinExistence type="inferred from homology"/>
<comment type="subcellular location">
    <subcellularLocation>
        <location evidence="10">Endomembrane system</location>
        <topology evidence="10">Single-pass membrane protein</topology>
    </subcellularLocation>
    <subcellularLocation>
        <location evidence="1">Golgi apparatus membrane</location>
    </subcellularLocation>
    <subcellularLocation>
        <location evidence="2">Membrane</location>
        <topology evidence="2">Single-pass type II membrane protein</topology>
    </subcellularLocation>
</comment>
<protein>
    <submittedName>
        <fullName evidence="12">Mannosyltransferase putative-domain-containing protein</fullName>
    </submittedName>
</protein>
<accession>A0ABQ7FV01</accession>
<comment type="similarity">
    <text evidence="3">Belongs to the MNN1/MNT family.</text>
</comment>
<dbReference type="PANTHER" id="PTHR31646">
    <property type="entry name" value="ALPHA-1,2-MANNOSYLTRANSFERASE MNN2"/>
    <property type="match status" value="1"/>
</dbReference>
<evidence type="ECO:0000256" key="9">
    <source>
        <dbReference type="ARBA" id="ARBA00023136"/>
    </source>
</evidence>
<dbReference type="EMBL" id="MU071576">
    <property type="protein sequence ID" value="KAF5825971.1"/>
    <property type="molecule type" value="Genomic_DNA"/>
</dbReference>
<evidence type="ECO:0000256" key="1">
    <source>
        <dbReference type="ARBA" id="ARBA00004394"/>
    </source>
</evidence>
<keyword evidence="8" id="KW-0333">Golgi apparatus</keyword>
<keyword evidence="12" id="KW-0328">Glycosyltransferase</keyword>
<keyword evidence="7" id="KW-1133">Transmembrane helix</keyword>
<sequence>MDPVMGYYLQKVDRFIESPNFQAWTLQQTHKQEIGILTTCGGSRLITNLVVMLKVLREHVKCTLPVEVAYRGTEDMQNDTLLQLIALFNPLDGLDLLQLPRLPHEMRLPSMGGWVAKTRALLYSRFQKVLMLDVDVVPLINPATLFAAPEFLAHGNIFWSDSWDSWVSDSAFHMLGLKRTETQGILNKGKGKLPHDTESGIVMFDRVRHSDVLHYLWFINTFAPKVYQHLHGDKDTFALSFALCGRKVNQFFQLDTPPGGAFHWGQGVLENKTVGEGEDGRYTDGWQLVGFVQHSPIQPAAPAFLHRTMNKWNINEEPWPVSVISGPMPPSWTKFYLAHDSIGQTKGRWWEHVAPGFALLIAGPPHSQQGNFQPAHLGEKLEEDALESPSGSNPSQEHISGDQTRAKACQIETLYKLLSPINASLIKHDDDKPDPLPAIHASLPNYPVSLVPAVQKSGCESSFIAIRAAYRAHKWLQDEARSMFLQMDH</sequence>
<feature type="compositionally biased region" description="Polar residues" evidence="11">
    <location>
        <begin position="389"/>
        <end position="403"/>
    </location>
</feature>
<keyword evidence="6" id="KW-0735">Signal-anchor</keyword>
<dbReference type="InterPro" id="IPR029044">
    <property type="entry name" value="Nucleotide-diphossugar_trans"/>
</dbReference>
<evidence type="ECO:0000256" key="6">
    <source>
        <dbReference type="ARBA" id="ARBA00022968"/>
    </source>
</evidence>
<dbReference type="Proteomes" id="UP000815325">
    <property type="component" value="Unassembled WGS sequence"/>
</dbReference>
<organism evidence="12 13">
    <name type="scientific">Dunaliella salina</name>
    <name type="common">Green alga</name>
    <name type="synonym">Protococcus salinus</name>
    <dbReference type="NCBI Taxonomy" id="3046"/>
    <lineage>
        <taxon>Eukaryota</taxon>
        <taxon>Viridiplantae</taxon>
        <taxon>Chlorophyta</taxon>
        <taxon>core chlorophytes</taxon>
        <taxon>Chlorophyceae</taxon>
        <taxon>CS clade</taxon>
        <taxon>Chlamydomonadales</taxon>
        <taxon>Dunaliellaceae</taxon>
        <taxon>Dunaliella</taxon>
    </lineage>
</organism>
<dbReference type="Gene3D" id="3.90.550.10">
    <property type="entry name" value="Spore Coat Polysaccharide Biosynthesis Protein SpsA, Chain A"/>
    <property type="match status" value="1"/>
</dbReference>
<dbReference type="PANTHER" id="PTHR31646:SF1">
    <property type="entry name" value="ALPHA-1,2-MANNOSYLTRANSFERASE MNN2"/>
    <property type="match status" value="1"/>
</dbReference>
<evidence type="ECO:0000256" key="3">
    <source>
        <dbReference type="ARBA" id="ARBA00009105"/>
    </source>
</evidence>
<evidence type="ECO:0000256" key="10">
    <source>
        <dbReference type="ARBA" id="ARBA00037847"/>
    </source>
</evidence>
<gene>
    <name evidence="12" type="ORF">DUNSADRAFT_5624</name>
</gene>
<evidence type="ECO:0000256" key="4">
    <source>
        <dbReference type="ARBA" id="ARBA00022679"/>
    </source>
</evidence>